<organism evidence="2 3">
    <name type="scientific">Paenibacillus dendrobii</name>
    <dbReference type="NCBI Taxonomy" id="2691084"/>
    <lineage>
        <taxon>Bacteria</taxon>
        <taxon>Bacillati</taxon>
        <taxon>Bacillota</taxon>
        <taxon>Bacilli</taxon>
        <taxon>Bacillales</taxon>
        <taxon>Paenibacillaceae</taxon>
        <taxon>Paenibacillus</taxon>
    </lineage>
</organism>
<sequence length="209" mass="23024">MKRLLTVRIGYVYIFMGSTLLSGISLFVVYRVFVLAYSHFSSDSFFIRLSHGLINHIGKTPIAVFIFLSIFTGVFMLRSQKPADDIQSLLRAAEELAEKGSFEKLEVASGGELGALAAHLRRINHPERSLSTGSLTAPRVENKSTTAAAQLGNDEIMALILRIKSLLRTLDDIEDDGNHPDRTAPSKAEAVKREALGMERFLESLITAS</sequence>
<keyword evidence="1" id="KW-0472">Membrane</keyword>
<feature type="transmembrane region" description="Helical" evidence="1">
    <location>
        <begin position="57"/>
        <end position="77"/>
    </location>
</feature>
<reference evidence="2 3" key="1">
    <citation type="submission" date="2019-12" db="EMBL/GenBank/DDBJ databases">
        <title>Paenibacillus sp. nov., an endophytic bacterium isolated from the stem of Dendrobium.</title>
        <authorList>
            <person name="Zhao R."/>
        </authorList>
    </citation>
    <scope>NUCLEOTIDE SEQUENCE [LARGE SCALE GENOMIC DNA]</scope>
    <source>
        <strain evidence="2 3">HJL G12</strain>
    </source>
</reference>
<name>A0A7X3IMH7_9BACL</name>
<keyword evidence="1" id="KW-0812">Transmembrane</keyword>
<evidence type="ECO:0000256" key="1">
    <source>
        <dbReference type="SAM" id="Phobius"/>
    </source>
</evidence>
<evidence type="ECO:0000313" key="2">
    <source>
        <dbReference type="EMBL" id="MWV46698.1"/>
    </source>
</evidence>
<proteinExistence type="predicted"/>
<dbReference type="RefSeq" id="WP_160500258.1">
    <property type="nucleotide sequence ID" value="NZ_WUBI01000004.1"/>
</dbReference>
<comment type="caution">
    <text evidence="2">The sequence shown here is derived from an EMBL/GenBank/DDBJ whole genome shotgun (WGS) entry which is preliminary data.</text>
</comment>
<dbReference type="AlphaFoldDB" id="A0A7X3IMH7"/>
<dbReference type="EMBL" id="WUBI01000004">
    <property type="protein sequence ID" value="MWV46698.1"/>
    <property type="molecule type" value="Genomic_DNA"/>
</dbReference>
<protein>
    <submittedName>
        <fullName evidence="2">Uncharacterized protein</fullName>
    </submittedName>
</protein>
<gene>
    <name evidence="2" type="ORF">GRF59_24105</name>
</gene>
<feature type="transmembrane region" description="Helical" evidence="1">
    <location>
        <begin position="12"/>
        <end position="37"/>
    </location>
</feature>
<keyword evidence="1" id="KW-1133">Transmembrane helix</keyword>
<dbReference type="Proteomes" id="UP000460318">
    <property type="component" value="Unassembled WGS sequence"/>
</dbReference>
<keyword evidence="3" id="KW-1185">Reference proteome</keyword>
<accession>A0A7X3IMH7</accession>
<evidence type="ECO:0000313" key="3">
    <source>
        <dbReference type="Proteomes" id="UP000460318"/>
    </source>
</evidence>